<evidence type="ECO:0000313" key="1">
    <source>
        <dbReference type="EMBL" id="AVW90983.1"/>
    </source>
</evidence>
<proteinExistence type="predicted"/>
<name>A0A2R4M1D8_9RHOB</name>
<accession>A0A2R4M1D8</accession>
<organism evidence="1 2">
    <name type="scientific">Celeribacter baekdonensis</name>
    <dbReference type="NCBI Taxonomy" id="875171"/>
    <lineage>
        <taxon>Bacteria</taxon>
        <taxon>Pseudomonadati</taxon>
        <taxon>Pseudomonadota</taxon>
        <taxon>Alphaproteobacteria</taxon>
        <taxon>Rhodobacterales</taxon>
        <taxon>Roseobacteraceae</taxon>
        <taxon>Celeribacter</taxon>
    </lineage>
</organism>
<dbReference type="AlphaFoldDB" id="A0A2R4M1D8"/>
<protein>
    <submittedName>
        <fullName evidence="1">Uncharacterized protein</fullName>
    </submittedName>
</protein>
<reference evidence="1 2" key="1">
    <citation type="submission" date="2018-03" db="EMBL/GenBank/DDBJ databases">
        <title>The Complete Genome of Celeribacter baekdonensis strain LH4, a Thiosulfate-Oxidizing Alphaproteobacterium Isolated from Gulf of Mexico Continental Slope Sediments.</title>
        <authorList>
            <person name="Flood B.E."/>
            <person name="Bailey J.V."/>
            <person name="Leprich D."/>
        </authorList>
    </citation>
    <scope>NUCLEOTIDE SEQUENCE [LARGE SCALE GENOMIC DNA]</scope>
    <source>
        <strain evidence="1 2">LH4</strain>
    </source>
</reference>
<gene>
    <name evidence="1" type="ORF">DA792_07705</name>
</gene>
<dbReference type="Proteomes" id="UP000241447">
    <property type="component" value="Chromosome"/>
</dbReference>
<dbReference type="KEGG" id="cbak:DA792_07705"/>
<dbReference type="EMBL" id="CP028475">
    <property type="protein sequence ID" value="AVW90983.1"/>
    <property type="molecule type" value="Genomic_DNA"/>
</dbReference>
<sequence>MVADEAFEMGIEALQEMRDLAANAIYSSDSAAQMVGDTLAGAMTAQLEALKTEEGQLSSQIIKIGIPAAAIAYAVSQIWGK</sequence>
<evidence type="ECO:0000313" key="2">
    <source>
        <dbReference type="Proteomes" id="UP000241447"/>
    </source>
</evidence>